<gene>
    <name evidence="1" type="ORF">EJK54_1728</name>
</gene>
<name>A0ABY0BK79_MORCA</name>
<reference evidence="1 2" key="1">
    <citation type="submission" date="2018-12" db="EMBL/GenBank/DDBJ databases">
        <title>Persistence of Moraxella catarrhalis in Chronic Obstructive Pulmonary Disease and Regulation of the Hag/MID Adhesin.</title>
        <authorList>
            <person name="Murphy T."/>
            <person name="Zhao X."/>
            <person name="Vyas G."/>
            <person name="Aluvathingal J."/>
            <person name="Nadendla S."/>
            <person name="Tallon L."/>
            <person name="Tettelin H."/>
        </authorList>
    </citation>
    <scope>NUCLEOTIDE SEQUENCE [LARGE SCALE GENOMIC DNA]</scope>
    <source>
        <strain evidence="1 2">173P27B1</strain>
    </source>
</reference>
<organism evidence="1 2">
    <name type="scientific">Moraxella catarrhalis</name>
    <name type="common">Branhamella catarrhalis</name>
    <dbReference type="NCBI Taxonomy" id="480"/>
    <lineage>
        <taxon>Bacteria</taxon>
        <taxon>Pseudomonadati</taxon>
        <taxon>Pseudomonadota</taxon>
        <taxon>Gammaproteobacteria</taxon>
        <taxon>Moraxellales</taxon>
        <taxon>Moraxellaceae</taxon>
        <taxon>Moraxella</taxon>
    </lineage>
</organism>
<evidence type="ECO:0000313" key="2">
    <source>
        <dbReference type="Proteomes" id="UP000268436"/>
    </source>
</evidence>
<dbReference type="Proteomes" id="UP000268436">
    <property type="component" value="Unassembled WGS sequence"/>
</dbReference>
<sequence length="44" mass="5298">MRLFRLPKIPMIYRYFGDWLILYSCQDKTQPSNHHLDNIATSLT</sequence>
<protein>
    <submittedName>
        <fullName evidence="1">Uncharacterized protein</fullName>
    </submittedName>
</protein>
<evidence type="ECO:0000313" key="1">
    <source>
        <dbReference type="EMBL" id="RUO16475.1"/>
    </source>
</evidence>
<keyword evidence="2" id="KW-1185">Reference proteome</keyword>
<accession>A0ABY0BK79</accession>
<dbReference type="EMBL" id="RYER01000017">
    <property type="protein sequence ID" value="RUO16475.1"/>
    <property type="molecule type" value="Genomic_DNA"/>
</dbReference>
<comment type="caution">
    <text evidence="1">The sequence shown here is derived from an EMBL/GenBank/DDBJ whole genome shotgun (WGS) entry which is preliminary data.</text>
</comment>
<proteinExistence type="predicted"/>